<dbReference type="GeneID" id="98152839"/>
<accession>A0ABR4KVM1</accession>
<feature type="region of interest" description="Disordered" evidence="2">
    <location>
        <begin position="358"/>
        <end position="418"/>
    </location>
</feature>
<protein>
    <submittedName>
        <fullName evidence="3">Uncharacterized protein</fullName>
    </submittedName>
</protein>
<comment type="caution">
    <text evidence="3">The sequence shown here is derived from an EMBL/GenBank/DDBJ whole genome shotgun (WGS) entry which is preliminary data.</text>
</comment>
<feature type="compositionally biased region" description="Low complexity" evidence="2">
    <location>
        <begin position="285"/>
        <end position="296"/>
    </location>
</feature>
<dbReference type="EMBL" id="JBFXLR010000008">
    <property type="protein sequence ID" value="KAL2856340.1"/>
    <property type="molecule type" value="Genomic_DNA"/>
</dbReference>
<evidence type="ECO:0000256" key="1">
    <source>
        <dbReference type="SAM" id="Coils"/>
    </source>
</evidence>
<keyword evidence="4" id="KW-1185">Reference proteome</keyword>
<evidence type="ECO:0000313" key="4">
    <source>
        <dbReference type="Proteomes" id="UP001610444"/>
    </source>
</evidence>
<dbReference type="Proteomes" id="UP001610444">
    <property type="component" value="Unassembled WGS sequence"/>
</dbReference>
<feature type="region of interest" description="Disordered" evidence="2">
    <location>
        <begin position="117"/>
        <end position="152"/>
    </location>
</feature>
<sequence length="556" mass="61427">MPLERKMSRPIGRSNSVRSPPTQRDLSAPAIPTTDAESFDTALPPMSSKQLVVANRRPQGGMQRLPYPQNVTSITGSPGGHRRTGSTLKTVMRKIFTRNRRSRADEVDDSIQDFEFGSQFGSNIGPIGGGNGNGSPNPTKSESSQHSSQLQQNGEALTTLDVVLKHLDTEPRQRRATLPSLIFSDEGSRHALEAVVHPGKGATLRKLSPHAKSDPEEVQQGQFRSIKRRSRSAGALRLMAKEHRMSPIQWRRPRSAESDYGASTTHGIASDSEASSRPPTRTTVASASASISKPSAEVSVFEEDEPEDEPEDDEPSLPPNVGELISSMQNDENATLEQRLTTLEVKLIDLEFAIARMQSGRGDSPGDSPNSKTLQDSSRHKRQKSSGLSPPTRNERSPTPEQVTAADRPVSTSTIRPSLSDIHRARALQAPSMVSLSDSGAISVQQYSALVMLLRREQTARRNLEQQVTGLREDVERLHRMARDSIGVGTMYPIRSVESQEYLRLRPGESPSSSPRPMDEKITPRYESDSDWSERAKEDRFRPWQPTRRIEVANMI</sequence>
<gene>
    <name evidence="3" type="ORF">BJX68DRAFT_207523</name>
</gene>
<feature type="compositionally biased region" description="Polar residues" evidence="2">
    <location>
        <begin position="13"/>
        <end position="25"/>
    </location>
</feature>
<reference evidence="3 4" key="1">
    <citation type="submission" date="2024-07" db="EMBL/GenBank/DDBJ databases">
        <title>Section-level genome sequencing and comparative genomics of Aspergillus sections Usti and Cavernicolus.</title>
        <authorList>
            <consortium name="Lawrence Berkeley National Laboratory"/>
            <person name="Nybo J.L."/>
            <person name="Vesth T.C."/>
            <person name="Theobald S."/>
            <person name="Frisvad J.C."/>
            <person name="Larsen T.O."/>
            <person name="Kjaerboelling I."/>
            <person name="Rothschild-Mancinelli K."/>
            <person name="Lyhne E.K."/>
            <person name="Kogle M.E."/>
            <person name="Barry K."/>
            <person name="Clum A."/>
            <person name="Na H."/>
            <person name="Ledsgaard L."/>
            <person name="Lin J."/>
            <person name="Lipzen A."/>
            <person name="Kuo A."/>
            <person name="Riley R."/>
            <person name="Mondo S."/>
            <person name="LaButti K."/>
            <person name="Haridas S."/>
            <person name="Pangalinan J."/>
            <person name="Salamov A.A."/>
            <person name="Simmons B.A."/>
            <person name="Magnuson J.K."/>
            <person name="Chen J."/>
            <person name="Drula E."/>
            <person name="Henrissat B."/>
            <person name="Wiebenga A."/>
            <person name="Lubbers R.J."/>
            <person name="Gomes A.C."/>
            <person name="Macurrencykelacurrency M.R."/>
            <person name="Stajich J."/>
            <person name="Grigoriev I.V."/>
            <person name="Mortensen U.H."/>
            <person name="De vries R.P."/>
            <person name="Baker S.E."/>
            <person name="Andersen M.R."/>
        </authorList>
    </citation>
    <scope>NUCLEOTIDE SEQUENCE [LARGE SCALE GENOMIC DNA]</scope>
    <source>
        <strain evidence="3 4">CBS 756.74</strain>
    </source>
</reference>
<name>A0ABR4KVM1_9EURO</name>
<feature type="coiled-coil region" evidence="1">
    <location>
        <begin position="454"/>
        <end position="481"/>
    </location>
</feature>
<keyword evidence="1" id="KW-0175">Coiled coil</keyword>
<feature type="region of interest" description="Disordered" evidence="2">
    <location>
        <begin position="1"/>
        <end position="85"/>
    </location>
</feature>
<dbReference type="RefSeq" id="XP_070902498.1">
    <property type="nucleotide sequence ID" value="XM_071037675.1"/>
</dbReference>
<feature type="compositionally biased region" description="Polar residues" evidence="2">
    <location>
        <begin position="261"/>
        <end position="284"/>
    </location>
</feature>
<evidence type="ECO:0000256" key="2">
    <source>
        <dbReference type="SAM" id="MobiDB-lite"/>
    </source>
</evidence>
<feature type="compositionally biased region" description="Basic and acidic residues" evidence="2">
    <location>
        <begin position="517"/>
        <end position="539"/>
    </location>
</feature>
<feature type="compositionally biased region" description="Polar residues" evidence="2">
    <location>
        <begin position="367"/>
        <end position="376"/>
    </location>
</feature>
<feature type="compositionally biased region" description="Acidic residues" evidence="2">
    <location>
        <begin position="300"/>
        <end position="315"/>
    </location>
</feature>
<feature type="compositionally biased region" description="Low complexity" evidence="2">
    <location>
        <begin position="134"/>
        <end position="152"/>
    </location>
</feature>
<organism evidence="3 4">
    <name type="scientific">Aspergillus pseudodeflectus</name>
    <dbReference type="NCBI Taxonomy" id="176178"/>
    <lineage>
        <taxon>Eukaryota</taxon>
        <taxon>Fungi</taxon>
        <taxon>Dikarya</taxon>
        <taxon>Ascomycota</taxon>
        <taxon>Pezizomycotina</taxon>
        <taxon>Eurotiomycetes</taxon>
        <taxon>Eurotiomycetidae</taxon>
        <taxon>Eurotiales</taxon>
        <taxon>Aspergillaceae</taxon>
        <taxon>Aspergillus</taxon>
        <taxon>Aspergillus subgen. Nidulantes</taxon>
    </lineage>
</organism>
<feature type="region of interest" description="Disordered" evidence="2">
    <location>
        <begin position="504"/>
        <end position="539"/>
    </location>
</feature>
<feature type="region of interest" description="Disordered" evidence="2">
    <location>
        <begin position="207"/>
        <end position="324"/>
    </location>
</feature>
<proteinExistence type="predicted"/>
<evidence type="ECO:0000313" key="3">
    <source>
        <dbReference type="EMBL" id="KAL2856340.1"/>
    </source>
</evidence>